<dbReference type="SUPFAM" id="SSF102198">
    <property type="entry name" value="Putative cyclase"/>
    <property type="match status" value="1"/>
</dbReference>
<dbReference type="PANTHER" id="PTHR34861:SF10">
    <property type="entry name" value="CYCLASE"/>
    <property type="match status" value="1"/>
</dbReference>
<reference evidence="1 2" key="1">
    <citation type="journal article" date="2019" name="Int. J. Syst. Evol. Microbiol.">
        <title>The Global Catalogue of Microorganisms (GCM) 10K type strain sequencing project: providing services to taxonomists for standard genome sequencing and annotation.</title>
        <authorList>
            <consortium name="The Broad Institute Genomics Platform"/>
            <consortium name="The Broad Institute Genome Sequencing Center for Infectious Disease"/>
            <person name="Wu L."/>
            <person name="Ma J."/>
        </authorList>
    </citation>
    <scope>NUCLEOTIDE SEQUENCE [LARGE SCALE GENOMIC DNA]</scope>
    <source>
        <strain evidence="1 2">JCM 16009</strain>
    </source>
</reference>
<evidence type="ECO:0000313" key="1">
    <source>
        <dbReference type="EMBL" id="GAA1857273.1"/>
    </source>
</evidence>
<gene>
    <name evidence="1" type="ORF">GCM10009836_41920</name>
</gene>
<sequence length="313" mass="34378">MSTPKFADLPEIAGERHAWDVWGRDDELGSLNRVGPAEILAATQTVRDGTVVPLTLPLDEPDPGLFERRTAFEHVVETTRNGRDDKVDNLWLQFSSQWDGLRHVRFREHGYWGGRQEEDLDAGDALGIDRWSVRGPMGRGVLVDVARFHVEQGRPWAPDEAFDITPAVIEEVAAAQGVTFRPGDFLILRTGWVEWYRAQSPSARAAMRGSVGNGLACPGLDSARETAEFLWDNGFASVAADNIACERLPVDRGKGFLHRRVIPLLGMAIGEFWELSGLSEACAAAGRHEFLLVSAALRIPRGVGSPANAYAVL</sequence>
<organism evidence="1 2">
    <name type="scientific">Pseudonocardia ailaonensis</name>
    <dbReference type="NCBI Taxonomy" id="367279"/>
    <lineage>
        <taxon>Bacteria</taxon>
        <taxon>Bacillati</taxon>
        <taxon>Actinomycetota</taxon>
        <taxon>Actinomycetes</taxon>
        <taxon>Pseudonocardiales</taxon>
        <taxon>Pseudonocardiaceae</taxon>
        <taxon>Pseudonocardia</taxon>
    </lineage>
</organism>
<evidence type="ECO:0000313" key="2">
    <source>
        <dbReference type="Proteomes" id="UP001500449"/>
    </source>
</evidence>
<protein>
    <submittedName>
        <fullName evidence="1">Cyclase family protein</fullName>
    </submittedName>
</protein>
<proteinExistence type="predicted"/>
<dbReference type="Pfam" id="PF04199">
    <property type="entry name" value="Cyclase"/>
    <property type="match status" value="1"/>
</dbReference>
<dbReference type="RefSeq" id="WP_344419555.1">
    <property type="nucleotide sequence ID" value="NZ_BAAAQK010000013.1"/>
</dbReference>
<keyword evidence="2" id="KW-1185">Reference proteome</keyword>
<dbReference type="Gene3D" id="3.50.30.50">
    <property type="entry name" value="Putative cyclase"/>
    <property type="match status" value="1"/>
</dbReference>
<dbReference type="PANTHER" id="PTHR34861">
    <property type="match status" value="1"/>
</dbReference>
<accession>A0ABN2N9T5</accession>
<name>A0ABN2N9T5_9PSEU</name>
<dbReference type="EMBL" id="BAAAQK010000013">
    <property type="protein sequence ID" value="GAA1857273.1"/>
    <property type="molecule type" value="Genomic_DNA"/>
</dbReference>
<dbReference type="InterPro" id="IPR007325">
    <property type="entry name" value="KFase/CYL"/>
</dbReference>
<dbReference type="Proteomes" id="UP001500449">
    <property type="component" value="Unassembled WGS sequence"/>
</dbReference>
<dbReference type="InterPro" id="IPR037175">
    <property type="entry name" value="KFase_sf"/>
</dbReference>
<comment type="caution">
    <text evidence="1">The sequence shown here is derived from an EMBL/GenBank/DDBJ whole genome shotgun (WGS) entry which is preliminary data.</text>
</comment>